<proteinExistence type="predicted"/>
<comment type="caution">
    <text evidence="1">The sequence shown here is derived from an EMBL/GenBank/DDBJ whole genome shotgun (WGS) entry which is preliminary data.</text>
</comment>
<evidence type="ECO:0000313" key="2">
    <source>
        <dbReference type="Proteomes" id="UP000828922"/>
    </source>
</evidence>
<gene>
    <name evidence="1" type="ORF">CY35_07G021400</name>
</gene>
<evidence type="ECO:0000313" key="1">
    <source>
        <dbReference type="EMBL" id="KAH9556336.1"/>
    </source>
</evidence>
<accession>A0ACB8HKS4</accession>
<reference evidence="2" key="1">
    <citation type="journal article" date="2022" name="New Phytol.">
        <title>Phylogenomic structure and speciation in an emerging model: the Sphagnum magellanicum complex (Bryophyta).</title>
        <authorList>
            <person name="Shaw A.J."/>
            <person name="Piatkowski B."/>
            <person name="Duffy A.M."/>
            <person name="Aguero B."/>
            <person name="Imwattana K."/>
            <person name="Nieto-Lugilde M."/>
            <person name="Healey A."/>
            <person name="Weston D.J."/>
            <person name="Patel M.N."/>
            <person name="Schmutz J."/>
            <person name="Grimwood J."/>
            <person name="Yavitt J.B."/>
            <person name="Hassel K."/>
            <person name="Stenoien H.K."/>
            <person name="Flatberg K.I."/>
            <person name="Bickford C.P."/>
            <person name="Hicks K.A."/>
        </authorList>
    </citation>
    <scope>NUCLEOTIDE SEQUENCE [LARGE SCALE GENOMIC DNA]</scope>
</reference>
<protein>
    <submittedName>
        <fullName evidence="1">Uncharacterized protein</fullName>
    </submittedName>
</protein>
<dbReference type="EMBL" id="CM038913">
    <property type="protein sequence ID" value="KAH9556336.1"/>
    <property type="molecule type" value="Genomic_DNA"/>
</dbReference>
<name>A0ACB8HKS4_9BRYO</name>
<keyword evidence="2" id="KW-1185">Reference proteome</keyword>
<sequence>MRCVEDMAFALKQWQELPIGREKDEVGCEVGISGQLCLWRLYNLSTEFEVEDCENAEKLRHVKADLEEGGHFSGIYRKVQLKPQSWVKVIKEGEGTEEERPTEALMLLKYGGVLTHAGRKQAEELGRSFRNYMYPGEGPGLLRLHKIQWGFWQPLQMSAAAFAKGLLDLEGELTPIMVLLVGKDSSMLDGLDTASQEMNQAKAKLYEVMTSSETEAARISSNGNLPWLENSSMPSNSLDLMKKLVHPPPSLVDLTRKVMEQVTKLCEVEEERLAFSTSNKGLPQYDQAYALGKSTIDMQRIAAGLPCGSESFLLMSARWKKLERDIYSERRNRYDISKVPDIYDSAKYDLLHNAHLKIKGLDELYKVAKIAHRLMGKILIDLRNTKEETLSVAELKKNDEENDDAAAAMLRSPKKLDGSKGSPRVGSRRQQSAAENVTDDDTDKETQYRLDPKYANVRTPERHVRTRLYFTSESHIHSLINILWYCHLDDSLKGKPGLVSNEGLQRISEIKELDYLTNIVLRMFENTAVPLEDPKRFQIELMFSNGAALSPLEATPRNQDHTLPVLLAVTLQEDGRYLTLDQLEKLVRPFAMRAEDFPPSTTPHELSGLFMKGVRWWHQRH</sequence>
<organism evidence="1 2">
    <name type="scientific">Sphagnum magellanicum</name>
    <dbReference type="NCBI Taxonomy" id="128215"/>
    <lineage>
        <taxon>Eukaryota</taxon>
        <taxon>Viridiplantae</taxon>
        <taxon>Streptophyta</taxon>
        <taxon>Embryophyta</taxon>
        <taxon>Bryophyta</taxon>
        <taxon>Sphagnophytina</taxon>
        <taxon>Sphagnopsida</taxon>
        <taxon>Sphagnales</taxon>
        <taxon>Sphagnaceae</taxon>
        <taxon>Sphagnum</taxon>
    </lineage>
</organism>
<dbReference type="Proteomes" id="UP000828922">
    <property type="component" value="Linkage Group LG07"/>
</dbReference>